<dbReference type="InterPro" id="IPR000157">
    <property type="entry name" value="TIR_dom"/>
</dbReference>
<feature type="domain" description="SEFIR" evidence="1">
    <location>
        <begin position="5"/>
        <end position="137"/>
    </location>
</feature>
<keyword evidence="3" id="KW-1185">Reference proteome</keyword>
<dbReference type="PROSITE" id="PS51534">
    <property type="entry name" value="SEFIR"/>
    <property type="match status" value="1"/>
</dbReference>
<dbReference type="Proteomes" id="UP001549019">
    <property type="component" value="Unassembled WGS sequence"/>
</dbReference>
<dbReference type="EMBL" id="JBDZDV010000008">
    <property type="protein sequence ID" value="MET3112030.1"/>
    <property type="molecule type" value="Genomic_DNA"/>
</dbReference>
<name>A0ABV2EDA9_9STAP</name>
<dbReference type="RefSeq" id="WP_230822542.1">
    <property type="nucleotide sequence ID" value="NZ_JAJNCU010000008.1"/>
</dbReference>
<evidence type="ECO:0000313" key="3">
    <source>
        <dbReference type="Proteomes" id="UP001549019"/>
    </source>
</evidence>
<gene>
    <name evidence="2" type="ORF">ABHD89_002456</name>
</gene>
<protein>
    <submittedName>
        <fullName evidence="2">FtsZ-binding cell division protein ZapB</fullName>
    </submittedName>
</protein>
<dbReference type="Gene3D" id="3.40.50.10140">
    <property type="entry name" value="Toll/interleukin-1 receptor homology (TIR) domain"/>
    <property type="match status" value="1"/>
</dbReference>
<reference evidence="2 3" key="1">
    <citation type="submission" date="2024-05" db="EMBL/GenBank/DDBJ databases">
        <title>Genomic Encyclopedia of Type Strains, Phase IV (KMG-IV): sequencing the most valuable type-strain genomes for metagenomic binning, comparative biology and taxonomic classification.</title>
        <authorList>
            <person name="Goeker M."/>
        </authorList>
    </citation>
    <scope>NUCLEOTIDE SEQUENCE [LARGE SCALE GENOMIC DNA]</scope>
    <source>
        <strain evidence="2 3">DSM 25286</strain>
    </source>
</reference>
<comment type="caution">
    <text evidence="2">The sequence shown here is derived from an EMBL/GenBank/DDBJ whole genome shotgun (WGS) entry which is preliminary data.</text>
</comment>
<keyword evidence="2" id="KW-0131">Cell cycle</keyword>
<evidence type="ECO:0000259" key="1">
    <source>
        <dbReference type="PROSITE" id="PS51534"/>
    </source>
</evidence>
<dbReference type="InterPro" id="IPR013568">
    <property type="entry name" value="SEFIR_dom"/>
</dbReference>
<dbReference type="GO" id="GO:0051301">
    <property type="term" value="P:cell division"/>
    <property type="evidence" value="ECO:0007669"/>
    <property type="project" value="UniProtKB-KW"/>
</dbReference>
<keyword evidence="2" id="KW-0132">Cell division</keyword>
<organism evidence="2 3">
    <name type="scientific">Salinicoccus halitifaciens</name>
    <dbReference type="NCBI Taxonomy" id="1073415"/>
    <lineage>
        <taxon>Bacteria</taxon>
        <taxon>Bacillati</taxon>
        <taxon>Bacillota</taxon>
        <taxon>Bacilli</taxon>
        <taxon>Bacillales</taxon>
        <taxon>Staphylococcaceae</taxon>
        <taxon>Salinicoccus</taxon>
    </lineage>
</organism>
<proteinExistence type="predicted"/>
<accession>A0ABV2EDA9</accession>
<evidence type="ECO:0000313" key="2">
    <source>
        <dbReference type="EMBL" id="MET3112030.1"/>
    </source>
</evidence>
<sequence>MSDNHKKVFVSYDWGTPEHEQWVYDLVKDLRSDGVDAIIDKLITQMHTVQLERMMIEEMKESDHVIMVLTKEYARKADGMQGGVGFETLQSLPDLLSNSDKYIFIMRHDGDFKDAVPYHLRGFHFIDFSSDSEYEKKYNQLLHRVEGIPYYELPPLGKKKDLKPRPFNIEEPTSNNKIFNDIDLPKLKRLNDLEKDQLEASAYNEMIDLFNQLFEELENKNSNFKYTNEKINHQKHIFKLYLDGTLKSGFKVWRGNHLFPGINFQFGHMLDINSDNSLNENIMFNYSQNGEITMKLMMNMMGSSEHKEVVGVVKELWSSRLEPDLKR</sequence>
<dbReference type="InterPro" id="IPR035897">
    <property type="entry name" value="Toll_tir_struct_dom_sf"/>
</dbReference>
<dbReference type="Pfam" id="PF13676">
    <property type="entry name" value="TIR_2"/>
    <property type="match status" value="1"/>
</dbReference>